<evidence type="ECO:0000256" key="1">
    <source>
        <dbReference type="ARBA" id="ARBA00000900"/>
    </source>
</evidence>
<evidence type="ECO:0000256" key="15">
    <source>
        <dbReference type="PROSITE-ProRule" id="PRU00175"/>
    </source>
</evidence>
<name>M5GAM1_DACPD</name>
<dbReference type="GO" id="GO:0061630">
    <property type="term" value="F:ubiquitin protein ligase activity"/>
    <property type="evidence" value="ECO:0007669"/>
    <property type="project" value="UniProtKB-EC"/>
</dbReference>
<keyword evidence="11 16" id="KW-0862">Zinc</keyword>
<evidence type="ECO:0000256" key="10">
    <source>
        <dbReference type="ARBA" id="ARBA00022786"/>
    </source>
</evidence>
<evidence type="ECO:0000313" key="19">
    <source>
        <dbReference type="EMBL" id="EJU05410.1"/>
    </source>
</evidence>
<gene>
    <name evidence="19" type="ORF">DACRYDRAFT_92739</name>
</gene>
<dbReference type="Pfam" id="PF08746">
    <property type="entry name" value="zf-RING-like"/>
    <property type="match status" value="1"/>
</dbReference>
<dbReference type="InterPro" id="IPR011513">
    <property type="entry name" value="Nse1"/>
</dbReference>
<dbReference type="PANTHER" id="PTHR20973">
    <property type="entry name" value="NON-SMC ELEMENT 1-RELATED"/>
    <property type="match status" value="1"/>
</dbReference>
<dbReference type="OMA" id="WPGDKFV"/>
<evidence type="ECO:0000256" key="13">
    <source>
        <dbReference type="ARBA" id="ARBA00023204"/>
    </source>
</evidence>
<dbReference type="GO" id="GO:0008270">
    <property type="term" value="F:zinc ion binding"/>
    <property type="evidence" value="ECO:0007669"/>
    <property type="project" value="UniProtKB-KW"/>
</dbReference>
<comment type="catalytic activity">
    <reaction evidence="1 16">
        <text>S-ubiquitinyl-[E2 ubiquitin-conjugating enzyme]-L-cysteine + [acceptor protein]-L-lysine = [E2 ubiquitin-conjugating enzyme]-L-cysteine + N(6)-ubiquitinyl-[acceptor protein]-L-lysine.</text>
        <dbReference type="EC" id="2.3.2.27"/>
    </reaction>
</comment>
<dbReference type="GO" id="GO:0030915">
    <property type="term" value="C:Smc5-Smc6 complex"/>
    <property type="evidence" value="ECO:0007669"/>
    <property type="project" value="UniProtKB-UniRule"/>
</dbReference>
<keyword evidence="6 16" id="KW-0808">Transferase</keyword>
<evidence type="ECO:0000256" key="12">
    <source>
        <dbReference type="ARBA" id="ARBA00023172"/>
    </source>
</evidence>
<comment type="subcellular location">
    <subcellularLocation>
        <location evidence="2 16">Nucleus</location>
    </subcellularLocation>
</comment>
<dbReference type="AlphaFoldDB" id="M5GAM1"/>
<comment type="function">
    <text evidence="16">Acts in a DNA repair pathway for removal of UV-induced DNA damage that is distinct from classical nucleotide excision repair and in repair of ionizing radiation damage. Functions in homologous recombination repair of DNA double strand breaks and in recovery of stalled replication forks.</text>
</comment>
<comment type="similarity">
    <text evidence="3 16">Belongs to the NSE1 family.</text>
</comment>
<dbReference type="RefSeq" id="XP_040632304.1">
    <property type="nucleotide sequence ID" value="XM_040777103.1"/>
</dbReference>
<dbReference type="InterPro" id="IPR013083">
    <property type="entry name" value="Znf_RING/FYVE/PHD"/>
</dbReference>
<evidence type="ECO:0000256" key="9">
    <source>
        <dbReference type="ARBA" id="ARBA00022771"/>
    </source>
</evidence>
<dbReference type="InterPro" id="IPR001841">
    <property type="entry name" value="Znf_RING"/>
</dbReference>
<keyword evidence="12 16" id="KW-0233">DNA recombination</keyword>
<keyword evidence="20" id="KW-1185">Reference proteome</keyword>
<dbReference type="InterPro" id="IPR036388">
    <property type="entry name" value="WH-like_DNA-bd_sf"/>
</dbReference>
<organism evidence="19 20">
    <name type="scientific">Dacryopinax primogenitus (strain DJM 731)</name>
    <name type="common">Brown rot fungus</name>
    <dbReference type="NCBI Taxonomy" id="1858805"/>
    <lineage>
        <taxon>Eukaryota</taxon>
        <taxon>Fungi</taxon>
        <taxon>Dikarya</taxon>
        <taxon>Basidiomycota</taxon>
        <taxon>Agaricomycotina</taxon>
        <taxon>Dacrymycetes</taxon>
        <taxon>Dacrymycetales</taxon>
        <taxon>Dacrymycetaceae</taxon>
        <taxon>Dacryopinax</taxon>
    </lineage>
</organism>
<evidence type="ECO:0000256" key="14">
    <source>
        <dbReference type="ARBA" id="ARBA00023242"/>
    </source>
</evidence>
<evidence type="ECO:0000256" key="11">
    <source>
        <dbReference type="ARBA" id="ARBA00022833"/>
    </source>
</evidence>
<feature type="compositionally biased region" description="Acidic residues" evidence="17">
    <location>
        <begin position="264"/>
        <end position="297"/>
    </location>
</feature>
<dbReference type="Gene3D" id="3.90.1150.220">
    <property type="match status" value="1"/>
</dbReference>
<keyword evidence="9 15" id="KW-0863">Zinc-finger</keyword>
<reference evidence="19 20" key="1">
    <citation type="journal article" date="2012" name="Science">
        <title>The Paleozoic origin of enzymatic lignin decomposition reconstructed from 31 fungal genomes.</title>
        <authorList>
            <person name="Floudas D."/>
            <person name="Binder M."/>
            <person name="Riley R."/>
            <person name="Barry K."/>
            <person name="Blanchette R.A."/>
            <person name="Henrissat B."/>
            <person name="Martinez A.T."/>
            <person name="Otillar R."/>
            <person name="Spatafora J.W."/>
            <person name="Yadav J.S."/>
            <person name="Aerts A."/>
            <person name="Benoit I."/>
            <person name="Boyd A."/>
            <person name="Carlson A."/>
            <person name="Copeland A."/>
            <person name="Coutinho P.M."/>
            <person name="de Vries R.P."/>
            <person name="Ferreira P."/>
            <person name="Findley K."/>
            <person name="Foster B."/>
            <person name="Gaskell J."/>
            <person name="Glotzer D."/>
            <person name="Gorecki P."/>
            <person name="Heitman J."/>
            <person name="Hesse C."/>
            <person name="Hori C."/>
            <person name="Igarashi K."/>
            <person name="Jurgens J.A."/>
            <person name="Kallen N."/>
            <person name="Kersten P."/>
            <person name="Kohler A."/>
            <person name="Kuees U."/>
            <person name="Kumar T.K.A."/>
            <person name="Kuo A."/>
            <person name="LaButti K."/>
            <person name="Larrondo L.F."/>
            <person name="Lindquist E."/>
            <person name="Ling A."/>
            <person name="Lombard V."/>
            <person name="Lucas S."/>
            <person name="Lundell T."/>
            <person name="Martin R."/>
            <person name="McLaughlin D.J."/>
            <person name="Morgenstern I."/>
            <person name="Morin E."/>
            <person name="Murat C."/>
            <person name="Nagy L.G."/>
            <person name="Nolan M."/>
            <person name="Ohm R.A."/>
            <person name="Patyshakuliyeva A."/>
            <person name="Rokas A."/>
            <person name="Ruiz-Duenas F.J."/>
            <person name="Sabat G."/>
            <person name="Salamov A."/>
            <person name="Samejima M."/>
            <person name="Schmutz J."/>
            <person name="Slot J.C."/>
            <person name="St John F."/>
            <person name="Stenlid J."/>
            <person name="Sun H."/>
            <person name="Sun S."/>
            <person name="Syed K."/>
            <person name="Tsang A."/>
            <person name="Wiebenga A."/>
            <person name="Young D."/>
            <person name="Pisabarro A."/>
            <person name="Eastwood D.C."/>
            <person name="Martin F."/>
            <person name="Cullen D."/>
            <person name="Grigoriev I.V."/>
            <person name="Hibbett D.S."/>
        </authorList>
    </citation>
    <scope>NUCLEOTIDE SEQUENCE [LARGE SCALE GENOMIC DNA]</scope>
    <source>
        <strain evidence="19 20">DJM-731 SS1</strain>
    </source>
</reference>
<dbReference type="SUPFAM" id="SSF57850">
    <property type="entry name" value="RING/U-box"/>
    <property type="match status" value="1"/>
</dbReference>
<dbReference type="FunFam" id="1.10.10.10:FF:000270">
    <property type="entry name" value="Non-structural maintenance of chromosomes element 1 homolog"/>
    <property type="match status" value="1"/>
</dbReference>
<dbReference type="PANTHER" id="PTHR20973:SF0">
    <property type="entry name" value="NON-STRUCTURAL MAINTENANCE OF CHROMOSOMES ELEMENT 1 HOMOLOG"/>
    <property type="match status" value="1"/>
</dbReference>
<evidence type="ECO:0000313" key="20">
    <source>
        <dbReference type="Proteomes" id="UP000030653"/>
    </source>
</evidence>
<dbReference type="GO" id="GO:0000724">
    <property type="term" value="P:double-strand break repair via homologous recombination"/>
    <property type="evidence" value="ECO:0007669"/>
    <property type="project" value="TreeGrafter"/>
</dbReference>
<evidence type="ECO:0000256" key="16">
    <source>
        <dbReference type="RuleBase" id="RU368018"/>
    </source>
</evidence>
<evidence type="ECO:0000259" key="18">
    <source>
        <dbReference type="PROSITE" id="PS50089"/>
    </source>
</evidence>
<evidence type="ECO:0000256" key="6">
    <source>
        <dbReference type="ARBA" id="ARBA00022679"/>
    </source>
</evidence>
<comment type="subunit">
    <text evidence="16">Component of the Smc5-Smc6 complex.</text>
</comment>
<dbReference type="Proteomes" id="UP000030653">
    <property type="component" value="Unassembled WGS sequence"/>
</dbReference>
<keyword evidence="10 16" id="KW-0833">Ubl conjugation pathway</keyword>
<dbReference type="HOGENOM" id="CLU_045153_1_0_1"/>
<dbReference type="GeneID" id="63692165"/>
<dbReference type="EC" id="2.3.2.27" evidence="4 16"/>
<accession>M5GAM1</accession>
<evidence type="ECO:0000256" key="3">
    <source>
        <dbReference type="ARBA" id="ARBA00010258"/>
    </source>
</evidence>
<dbReference type="OrthoDB" id="185455at2759"/>
<dbReference type="Gene3D" id="1.10.10.10">
    <property type="entry name" value="Winged helix-like DNA-binding domain superfamily/Winged helix DNA-binding domain"/>
    <property type="match status" value="1"/>
</dbReference>
<dbReference type="Pfam" id="PF07574">
    <property type="entry name" value="SMC_Nse1"/>
    <property type="match status" value="1"/>
</dbReference>
<sequence length="327" mass="37033">MARYSDVHRIFLQSLISRRFLSENLAIQLYKRSCEIVAAAEGTDPSTQPFQNALELVANALSPIGLEIRALVDEGTKQKMIAIVNTKGDAIAQVATEFTPNEIAYFKLIVECIMLAPSESFSLSSIAAIKESTNLPSKMTKTEAESTLNAFVSKGWLLRSKRGRYSLSTRSILELQNYLKSTFEDEVLECTICMEICTKGIACSIARCKTRMHTHCYENYKMLHRHCPTCSSPWDGKRPIPVGEEAVKDGPDSRRSKKRVEPEVVQEEEEEEEDVEDAHEQEFEEEASDEEMEEEEERAPPPNKGRQRKAKHMDIATRFVDDEAEDD</sequence>
<evidence type="ECO:0000256" key="7">
    <source>
        <dbReference type="ARBA" id="ARBA00022723"/>
    </source>
</evidence>
<proteinExistence type="inferred from homology"/>
<evidence type="ECO:0000256" key="8">
    <source>
        <dbReference type="ARBA" id="ARBA00022763"/>
    </source>
</evidence>
<dbReference type="Gene3D" id="3.30.40.10">
    <property type="entry name" value="Zinc/RING finger domain, C3HC4 (zinc finger)"/>
    <property type="match status" value="1"/>
</dbReference>
<keyword evidence="8 16" id="KW-0227">DNA damage</keyword>
<dbReference type="PROSITE" id="PS50089">
    <property type="entry name" value="ZF_RING_2"/>
    <property type="match status" value="1"/>
</dbReference>
<dbReference type="EMBL" id="JH795856">
    <property type="protein sequence ID" value="EJU05410.1"/>
    <property type="molecule type" value="Genomic_DNA"/>
</dbReference>
<keyword evidence="13 16" id="KW-0234">DNA repair</keyword>
<keyword evidence="7 16" id="KW-0479">Metal-binding</keyword>
<protein>
    <recommendedName>
        <fullName evidence="5 16">Non-structural maintenance of chromosomes element 1 homolog</fullName>
        <ecNumber evidence="4 16">2.3.2.27</ecNumber>
    </recommendedName>
</protein>
<dbReference type="STRING" id="1858805.M5GAM1"/>
<keyword evidence="14 16" id="KW-0539">Nucleus</keyword>
<feature type="compositionally biased region" description="Basic and acidic residues" evidence="17">
    <location>
        <begin position="312"/>
        <end position="321"/>
    </location>
</feature>
<feature type="domain" description="RING-type" evidence="18">
    <location>
        <begin position="190"/>
        <end position="231"/>
    </location>
</feature>
<dbReference type="GO" id="GO:0005634">
    <property type="term" value="C:nucleus"/>
    <property type="evidence" value="ECO:0007669"/>
    <property type="project" value="UniProtKB-SubCell"/>
</dbReference>
<evidence type="ECO:0000256" key="4">
    <source>
        <dbReference type="ARBA" id="ARBA00012483"/>
    </source>
</evidence>
<evidence type="ECO:0000256" key="5">
    <source>
        <dbReference type="ARBA" id="ARBA00019422"/>
    </source>
</evidence>
<evidence type="ECO:0000256" key="2">
    <source>
        <dbReference type="ARBA" id="ARBA00004123"/>
    </source>
</evidence>
<feature type="compositionally biased region" description="Basic and acidic residues" evidence="17">
    <location>
        <begin position="245"/>
        <end position="262"/>
    </location>
</feature>
<evidence type="ECO:0000256" key="17">
    <source>
        <dbReference type="SAM" id="MobiDB-lite"/>
    </source>
</evidence>
<dbReference type="InterPro" id="IPR014857">
    <property type="entry name" value="Nse1_RING_C4HC3-type"/>
</dbReference>
<feature type="region of interest" description="Disordered" evidence="17">
    <location>
        <begin position="234"/>
        <end position="327"/>
    </location>
</feature>